<dbReference type="RefSeq" id="WP_289724842.1">
    <property type="nucleotide sequence ID" value="NZ_JAUDUY010000003.1"/>
</dbReference>
<evidence type="ECO:0000313" key="2">
    <source>
        <dbReference type="Proteomes" id="UP001174839"/>
    </source>
</evidence>
<keyword evidence="2" id="KW-1185">Reference proteome</keyword>
<organism evidence="1 2">
    <name type="scientific">Robiginitalea aurantiaca</name>
    <dbReference type="NCBI Taxonomy" id="3056915"/>
    <lineage>
        <taxon>Bacteria</taxon>
        <taxon>Pseudomonadati</taxon>
        <taxon>Bacteroidota</taxon>
        <taxon>Flavobacteriia</taxon>
        <taxon>Flavobacteriales</taxon>
        <taxon>Flavobacteriaceae</taxon>
        <taxon>Robiginitalea</taxon>
    </lineage>
</organism>
<comment type="caution">
    <text evidence="1">The sequence shown here is derived from an EMBL/GenBank/DDBJ whole genome shotgun (WGS) entry which is preliminary data.</text>
</comment>
<accession>A0ABT7WEZ4</accession>
<evidence type="ECO:0000313" key="1">
    <source>
        <dbReference type="EMBL" id="MDM9631487.1"/>
    </source>
</evidence>
<name>A0ABT7WEZ4_9FLAO</name>
<proteinExistence type="predicted"/>
<sequence length="118" mass="13401">MKILFPVISLLFLIHFKGKAQTEFILEPSQSMIMTGKGPGQDGTINPYFGQDCYAIVNNIGEREFSIRVQQEGKIIEEIPILKGELIKVKLLKGYELYLDPNPEGIAKARVDYERINE</sequence>
<reference evidence="1" key="1">
    <citation type="submission" date="2023-06" db="EMBL/GenBank/DDBJ databases">
        <title>Robiginitalea aurantiacus sp. nov. and Algoriphagus sediminis sp. nov., isolated from coastal sediment.</title>
        <authorList>
            <person name="Zhou Z.Y."/>
            <person name="An J."/>
            <person name="Jia Y.W."/>
            <person name="Du Z.J."/>
        </authorList>
    </citation>
    <scope>NUCLEOTIDE SEQUENCE</scope>
    <source>
        <strain evidence="1">M39</strain>
    </source>
</reference>
<dbReference type="Proteomes" id="UP001174839">
    <property type="component" value="Unassembled WGS sequence"/>
</dbReference>
<gene>
    <name evidence="1" type="ORF">QU605_08390</name>
</gene>
<protein>
    <submittedName>
        <fullName evidence="1">Uncharacterized protein</fullName>
    </submittedName>
</protein>
<dbReference type="EMBL" id="JAUDUY010000003">
    <property type="protein sequence ID" value="MDM9631487.1"/>
    <property type="molecule type" value="Genomic_DNA"/>
</dbReference>